<accession>A0AAI9Z722</accession>
<proteinExistence type="predicted"/>
<dbReference type="EMBL" id="MOOE01000002">
    <property type="protein sequence ID" value="KAK1536629.1"/>
    <property type="molecule type" value="Genomic_DNA"/>
</dbReference>
<sequence length="362" mass="40537">MSDSTSNSSLDSASDSVSESASDSDGPQLPFRSSRSAARRRRRARQMQERRLYEADLPDHDDDDSDDGYASESSVQWATTLYATPEQLRNLPPLPLNNSNYVADNASISHPVNPVPDSPILTESTSEDSETGLSNAVFDDSDIDEAASDISEDSLADVVPDPRVLEAIASAGSERNPIVIKSARIITRMRARIAENPATAIQERRNAIETIGEIFPLRLLTYGGGFFTPFQPLGVWHEDILLSDINASLALELAFSRLVEWSDTVRALRDLTRQLTEEVSDEEYITAEEFLTDEEDYPRELRIEIVEFVAREVGFIVASTYINRYHLYLLETLSYRPHLIIATLCWATALALLFYLFFAVRF</sequence>
<evidence type="ECO:0000256" key="2">
    <source>
        <dbReference type="SAM" id="Phobius"/>
    </source>
</evidence>
<gene>
    <name evidence="3" type="ORF">CCOS01_01949</name>
</gene>
<feature type="compositionally biased region" description="Low complexity" evidence="1">
    <location>
        <begin position="1"/>
        <end position="25"/>
    </location>
</feature>
<organism evidence="3 4">
    <name type="scientific">Colletotrichum costaricense</name>
    <dbReference type="NCBI Taxonomy" id="1209916"/>
    <lineage>
        <taxon>Eukaryota</taxon>
        <taxon>Fungi</taxon>
        <taxon>Dikarya</taxon>
        <taxon>Ascomycota</taxon>
        <taxon>Pezizomycotina</taxon>
        <taxon>Sordariomycetes</taxon>
        <taxon>Hypocreomycetidae</taxon>
        <taxon>Glomerellales</taxon>
        <taxon>Glomerellaceae</taxon>
        <taxon>Colletotrichum</taxon>
        <taxon>Colletotrichum acutatum species complex</taxon>
    </lineage>
</organism>
<reference evidence="3 4" key="1">
    <citation type="submission" date="2016-10" db="EMBL/GenBank/DDBJ databases">
        <title>The genome sequence of Colletotrichum fioriniae PJ7.</title>
        <authorList>
            <person name="Baroncelli R."/>
        </authorList>
    </citation>
    <scope>NUCLEOTIDE SEQUENCE [LARGE SCALE GENOMIC DNA]</scope>
    <source>
        <strain evidence="3 4">IMI 309622</strain>
    </source>
</reference>
<keyword evidence="4" id="KW-1185">Reference proteome</keyword>
<evidence type="ECO:0000256" key="1">
    <source>
        <dbReference type="SAM" id="MobiDB-lite"/>
    </source>
</evidence>
<feature type="region of interest" description="Disordered" evidence="1">
    <location>
        <begin position="107"/>
        <end position="140"/>
    </location>
</feature>
<comment type="caution">
    <text evidence="3">The sequence shown here is derived from an EMBL/GenBank/DDBJ whole genome shotgun (WGS) entry which is preliminary data.</text>
</comment>
<feature type="compositionally biased region" description="Acidic residues" evidence="1">
    <location>
        <begin position="59"/>
        <end position="69"/>
    </location>
</feature>
<dbReference type="AlphaFoldDB" id="A0AAI9Z722"/>
<name>A0AAI9Z722_9PEZI</name>
<protein>
    <submittedName>
        <fullName evidence="3">Uncharacterized protein</fullName>
    </submittedName>
</protein>
<keyword evidence="2" id="KW-0812">Transmembrane</keyword>
<feature type="transmembrane region" description="Helical" evidence="2">
    <location>
        <begin position="339"/>
        <end position="360"/>
    </location>
</feature>
<feature type="region of interest" description="Disordered" evidence="1">
    <location>
        <begin position="1"/>
        <end position="72"/>
    </location>
</feature>
<keyword evidence="2" id="KW-1133">Transmembrane helix</keyword>
<feature type="compositionally biased region" description="Basic and acidic residues" evidence="1">
    <location>
        <begin position="46"/>
        <end position="58"/>
    </location>
</feature>
<evidence type="ECO:0000313" key="4">
    <source>
        <dbReference type="Proteomes" id="UP001240678"/>
    </source>
</evidence>
<dbReference type="Proteomes" id="UP001240678">
    <property type="component" value="Unassembled WGS sequence"/>
</dbReference>
<dbReference type="RefSeq" id="XP_060318791.1">
    <property type="nucleotide sequence ID" value="XM_060450141.1"/>
</dbReference>
<dbReference type="GeneID" id="85333688"/>
<evidence type="ECO:0000313" key="3">
    <source>
        <dbReference type="EMBL" id="KAK1536629.1"/>
    </source>
</evidence>
<keyword evidence="2" id="KW-0472">Membrane</keyword>